<keyword evidence="1" id="KW-0472">Membrane</keyword>
<evidence type="ECO:0000256" key="1">
    <source>
        <dbReference type="SAM" id="Phobius"/>
    </source>
</evidence>
<evidence type="ECO:0000313" key="5">
    <source>
        <dbReference type="Proteomes" id="UP000830198"/>
    </source>
</evidence>
<evidence type="ECO:0000259" key="2">
    <source>
        <dbReference type="Pfam" id="PF04773"/>
    </source>
</evidence>
<gene>
    <name evidence="4" type="ORF">MYF79_14495</name>
</gene>
<organism evidence="4 5">
    <name type="scientific">Chitinophaga filiformis</name>
    <name type="common">Myxococcus filiformis</name>
    <name type="synonym">Flexibacter filiformis</name>
    <dbReference type="NCBI Taxonomy" id="104663"/>
    <lineage>
        <taxon>Bacteria</taxon>
        <taxon>Pseudomonadati</taxon>
        <taxon>Bacteroidota</taxon>
        <taxon>Chitinophagia</taxon>
        <taxon>Chitinophagales</taxon>
        <taxon>Chitinophagaceae</taxon>
        <taxon>Chitinophaga</taxon>
    </lineage>
</organism>
<dbReference type="PANTHER" id="PTHR30273">
    <property type="entry name" value="PERIPLASMIC SIGNAL SENSOR AND SIGMA FACTOR ACTIVATOR FECR-RELATED"/>
    <property type="match status" value="1"/>
</dbReference>
<dbReference type="Pfam" id="PF16344">
    <property type="entry name" value="FecR_C"/>
    <property type="match status" value="1"/>
</dbReference>
<reference evidence="4 5" key="1">
    <citation type="submission" date="2022-04" db="EMBL/GenBank/DDBJ databases">
        <title>The arsenic-methylating capacity of Chitinophaga filiformis YT5 during chitin decomposition.</title>
        <authorList>
            <person name="Chen G."/>
            <person name="Liang Y."/>
        </authorList>
    </citation>
    <scope>NUCLEOTIDE SEQUENCE [LARGE SCALE GENOMIC DNA]</scope>
    <source>
        <strain evidence="4 5">YT5</strain>
    </source>
</reference>
<dbReference type="PANTHER" id="PTHR30273:SF2">
    <property type="entry name" value="PROTEIN FECR"/>
    <property type="match status" value="1"/>
</dbReference>
<accession>A0ABY4I8U0</accession>
<dbReference type="Proteomes" id="UP000830198">
    <property type="component" value="Chromosome"/>
</dbReference>
<feature type="domain" description="Protein FecR C-terminal" evidence="3">
    <location>
        <begin position="330"/>
        <end position="396"/>
    </location>
</feature>
<dbReference type="Pfam" id="PF04773">
    <property type="entry name" value="FecR"/>
    <property type="match status" value="1"/>
</dbReference>
<dbReference type="Gene3D" id="3.55.50.30">
    <property type="match status" value="1"/>
</dbReference>
<evidence type="ECO:0000259" key="3">
    <source>
        <dbReference type="Pfam" id="PF16344"/>
    </source>
</evidence>
<evidence type="ECO:0000313" key="4">
    <source>
        <dbReference type="EMBL" id="UPK72498.1"/>
    </source>
</evidence>
<feature type="transmembrane region" description="Helical" evidence="1">
    <location>
        <begin position="101"/>
        <end position="120"/>
    </location>
</feature>
<keyword evidence="5" id="KW-1185">Reference proteome</keyword>
<dbReference type="InterPro" id="IPR032508">
    <property type="entry name" value="FecR_C"/>
</dbReference>
<keyword evidence="1" id="KW-1133">Transmembrane helix</keyword>
<dbReference type="InterPro" id="IPR012373">
    <property type="entry name" value="Ferrdict_sens_TM"/>
</dbReference>
<protein>
    <submittedName>
        <fullName evidence="4">FecR domain-containing protein</fullName>
    </submittedName>
</protein>
<sequence>MNLSEAILHVAKLAEGQTVTEEETTRFRQWFLLEASEEELQELASAHEAVLMEVQEPVYNNKEIVNNIYSRLTAYCQAEVSAMEESNRQEAIVRKIRKRNYWWAAAASLLIAGGASIWIFRPVQHNPVAIVQSTELEPGGNKAILTLANGQQIVLDNLAKGNIPVQGGVTITKADSGAIAYIGTGDNVQYHTLSTPRGGQFQLTLPDGSKVWLNSASSIRYPTAFTGTERKVEMTGEGYFEVAPDAAKPFTVKAGKIDVHVLGTGFNIMAYADENAIRTTLVSGSVKVQTGNAATVLTPGVQASLAPNEQAFKTSRPDLAEVLAWKNGQFRFNRTGIKNIMRQVERWYDVDVSYEGNVDNIEFQGILSRKVNAKALLETLEATGEVHFRIEGDHISVIPGAKK</sequence>
<dbReference type="EMBL" id="CP095855">
    <property type="protein sequence ID" value="UPK72498.1"/>
    <property type="molecule type" value="Genomic_DNA"/>
</dbReference>
<dbReference type="InterPro" id="IPR006860">
    <property type="entry name" value="FecR"/>
</dbReference>
<name>A0ABY4I8U0_CHIFI</name>
<dbReference type="Gene3D" id="2.60.120.1440">
    <property type="match status" value="1"/>
</dbReference>
<dbReference type="RefSeq" id="WP_247814685.1">
    <property type="nucleotide sequence ID" value="NZ_CP095855.1"/>
</dbReference>
<proteinExistence type="predicted"/>
<keyword evidence="1" id="KW-0812">Transmembrane</keyword>
<feature type="domain" description="FecR protein" evidence="2">
    <location>
        <begin position="192"/>
        <end position="287"/>
    </location>
</feature>